<feature type="compositionally biased region" description="Low complexity" evidence="2">
    <location>
        <begin position="207"/>
        <end position="220"/>
    </location>
</feature>
<feature type="compositionally biased region" description="Pro residues" evidence="2">
    <location>
        <begin position="1040"/>
        <end position="1051"/>
    </location>
</feature>
<feature type="region of interest" description="Disordered" evidence="2">
    <location>
        <begin position="118"/>
        <end position="150"/>
    </location>
</feature>
<keyword evidence="1" id="KW-0175">Coiled coil</keyword>
<evidence type="ECO:0000313" key="3">
    <source>
        <dbReference type="EMBL" id="RMZ67622.1"/>
    </source>
</evidence>
<feature type="compositionally biased region" description="Low complexity" evidence="2">
    <location>
        <begin position="784"/>
        <end position="796"/>
    </location>
</feature>
<feature type="compositionally biased region" description="Polar residues" evidence="2">
    <location>
        <begin position="724"/>
        <end position="733"/>
    </location>
</feature>
<gene>
    <name evidence="3" type="ORF">GMOD_00001573</name>
</gene>
<feature type="region of interest" description="Disordered" evidence="2">
    <location>
        <begin position="471"/>
        <end position="517"/>
    </location>
</feature>
<dbReference type="EMBL" id="KE747810">
    <property type="protein sequence ID" value="RMZ67622.1"/>
    <property type="molecule type" value="Genomic_DNA"/>
</dbReference>
<dbReference type="OrthoDB" id="10515669at2759"/>
<evidence type="ECO:0000256" key="2">
    <source>
        <dbReference type="SAM" id="MobiDB-lite"/>
    </source>
</evidence>
<organism evidence="3 4">
    <name type="scientific">Pyrenophora seminiperda CCB06</name>
    <dbReference type="NCBI Taxonomy" id="1302712"/>
    <lineage>
        <taxon>Eukaryota</taxon>
        <taxon>Fungi</taxon>
        <taxon>Dikarya</taxon>
        <taxon>Ascomycota</taxon>
        <taxon>Pezizomycotina</taxon>
        <taxon>Dothideomycetes</taxon>
        <taxon>Pleosporomycetidae</taxon>
        <taxon>Pleosporales</taxon>
        <taxon>Pleosporineae</taxon>
        <taxon>Pleosporaceae</taxon>
        <taxon>Pyrenophora</taxon>
    </lineage>
</organism>
<protein>
    <submittedName>
        <fullName evidence="3">Uncharacterized protein</fullName>
    </submittedName>
</protein>
<evidence type="ECO:0000256" key="1">
    <source>
        <dbReference type="SAM" id="Coils"/>
    </source>
</evidence>
<accession>A0A3M7LZK4</accession>
<feature type="region of interest" description="Disordered" evidence="2">
    <location>
        <begin position="529"/>
        <end position="800"/>
    </location>
</feature>
<feature type="region of interest" description="Disordered" evidence="2">
    <location>
        <begin position="198"/>
        <end position="253"/>
    </location>
</feature>
<dbReference type="Proteomes" id="UP000265663">
    <property type="component" value="Unassembled WGS sequence"/>
</dbReference>
<sequence length="1321" mass="139614">MTPNKLANSDRRPYINKIKQALIRVYNKFPKDSNEPCLTLSREILVKYSGEVERRFFDRYQTNPDYGVHGYKKYITICIEYFDKCVEGFPEDISYWQQGLRQYTSFPDEPVLVAGKKPPSTVVSDAANTTKPSSAVASESSNTTKPTAEEPVATKLSSLVVLDVSNPIKSAVEGPAALKPSSLVIPELCTASKPAFEEPAVEEPAVEEPVVPTPSLKSTTMPPPPTPKSATTAAPESPPSPIMTPCPKTRRSRTPCDFTRILTVAGEPSLFPQPAVMTPTEETFQDTTMTYSTPSSPVLEVPATPKASSSTLLLLPPTPTLGTVASPGLASPSPMKLVGTVSDELAVPKLSSASFFKPATFALPQLGLLGPAPQPPTLPQAAAVVASPEPPTLPTPVLTTIKSSSPVPDMPATVELSSGTTVATFAWPGLALPLRMKPVGTPTSGALAAPKLWYTPSFKAAIKASVEPTLPPATKASSPPAEVPATTKPTFAISSRAPPSPKPTFSMPKPSSTPSRKSAIITYLGPASQACASSSSPDGTAIPKPTFSISSRSPPKVKPAVTTSPGPASPTRMAPSTEASSSELDVPAVLELSSSTTEATPSSPTPAIEASPETAEPAGVKSSPDVPASLEVLSSTPSVSQSGPELAIVASPEPAEPAGVTPFTEVLSPSPGISASLEVSSSIPSLPPSSPEPAIVVSPEPADPAEPAEPAEPASVTPSRKLPSPSTAVRSSPNPKPATMATTGSTSTTTTTASPSRWLPLVGPKSSSSTPSPPPPSSKPATMASIEPASADSAASPPKPALRSFASILKMATAAAPDESVPALPEPPKLMFELPIRTKPTPAPDNGIKSIMALMMEEKAARAGEKVARADAEAKQTAMQEAILQRLIALEDTIKLNKEHVADEEAQAKKIAELAEKKAQDADKELSEREAKLAAREKEYKKEIEVLVAKEKKQRENAESLQVKLDTLIALQRQKAASKPAALPVEQQKPTPKPAATVAEVKVPVTEVSPVEEQMSAPKPIEPTPIEPKPTAVDATQPPIEAPHPISPPSSPTTSPKAAAKAAAKAVLHTRLAHLTALLPAKTSIFKHSALRGGRLCASVPGLKSPLFHPQLMTVLSVFNSVPSTQRAVHATQIIDLMTFGRDISVSTATKKGEGKGKDVAVVPYATLHPAVKAVALSFVDNLAKHIFNKRTAWRKFNVVHEHHRVVQYIKTINTHSGALATMQVELDKAEWGVRGHRWESVEALERDIREHRGCSAPSEILKKYYGVFEQYAKALEGLVESMPEGCEERMELEVFERWELEVLREGLEGACGRFGVKMFD</sequence>
<feature type="compositionally biased region" description="Low complexity" evidence="2">
    <location>
        <begin position="590"/>
        <end position="607"/>
    </location>
</feature>
<feature type="compositionally biased region" description="Polar residues" evidence="2">
    <location>
        <begin position="632"/>
        <end position="643"/>
    </location>
</feature>
<feature type="region of interest" description="Disordered" evidence="2">
    <location>
        <begin position="1009"/>
        <end position="1057"/>
    </location>
</feature>
<feature type="compositionally biased region" description="Polar residues" evidence="2">
    <location>
        <begin position="121"/>
        <end position="146"/>
    </location>
</feature>
<feature type="compositionally biased region" description="Low complexity" evidence="2">
    <location>
        <begin position="738"/>
        <end position="754"/>
    </location>
</feature>
<feature type="coiled-coil region" evidence="1">
    <location>
        <begin position="905"/>
        <end position="961"/>
    </location>
</feature>
<reference evidence="3 4" key="1">
    <citation type="journal article" date="2014" name="PLoS ONE">
        <title>De novo Genome Assembly of the Fungal Plant Pathogen Pyrenophora semeniperda.</title>
        <authorList>
            <person name="Soliai M.M."/>
            <person name="Meyer S.E."/>
            <person name="Udall J.A."/>
            <person name="Elzinga D.E."/>
            <person name="Hermansen R.A."/>
            <person name="Bodily P.M."/>
            <person name="Hart A.A."/>
            <person name="Coleman C.E."/>
        </authorList>
    </citation>
    <scope>NUCLEOTIDE SEQUENCE [LARGE SCALE GENOMIC DNA]</scope>
    <source>
        <strain evidence="3 4">CCB06</strain>
        <tissue evidence="3">Mycelium</tissue>
    </source>
</reference>
<evidence type="ECO:0000313" key="4">
    <source>
        <dbReference type="Proteomes" id="UP000265663"/>
    </source>
</evidence>
<feature type="compositionally biased region" description="Low complexity" evidence="2">
    <location>
        <begin position="673"/>
        <end position="684"/>
    </location>
</feature>
<keyword evidence="4" id="KW-1185">Reference proteome</keyword>
<name>A0A3M7LZK4_9PLEO</name>
<proteinExistence type="predicted"/>